<feature type="compositionally biased region" description="Gly residues" evidence="7">
    <location>
        <begin position="418"/>
        <end position="429"/>
    </location>
</feature>
<dbReference type="PROSITE" id="PS00108">
    <property type="entry name" value="PROTEIN_KINASE_ST"/>
    <property type="match status" value="1"/>
</dbReference>
<dbReference type="EMBL" id="FN648104">
    <property type="protein sequence ID" value="CBN78888.1"/>
    <property type="molecule type" value="Genomic_DNA"/>
</dbReference>
<evidence type="ECO:0000259" key="9">
    <source>
        <dbReference type="PROSITE" id="PS50078"/>
    </source>
</evidence>
<dbReference type="GO" id="GO:0004674">
    <property type="term" value="F:protein serine/threonine kinase activity"/>
    <property type="evidence" value="ECO:0007669"/>
    <property type="project" value="UniProtKB-KW"/>
</dbReference>
<dbReference type="SUPFAM" id="SSF56112">
    <property type="entry name" value="Protein kinase-like (PK-like)"/>
    <property type="match status" value="1"/>
</dbReference>
<dbReference type="InterPro" id="IPR033701">
    <property type="entry name" value="POLO_box_1"/>
</dbReference>
<dbReference type="InterPro" id="IPR000719">
    <property type="entry name" value="Prot_kinase_dom"/>
</dbReference>
<feature type="domain" description="Protein kinase" evidence="8">
    <location>
        <begin position="4"/>
        <end position="255"/>
    </location>
</feature>
<feature type="compositionally biased region" description="Gly residues" evidence="7">
    <location>
        <begin position="441"/>
        <end position="452"/>
    </location>
</feature>
<protein>
    <submittedName>
        <fullName evidence="10">Protein kinase domain containing protein</fullName>
    </submittedName>
</protein>
<dbReference type="GO" id="GO:0005634">
    <property type="term" value="C:nucleus"/>
    <property type="evidence" value="ECO:0007669"/>
    <property type="project" value="TreeGrafter"/>
</dbReference>
<feature type="compositionally biased region" description="Low complexity" evidence="7">
    <location>
        <begin position="265"/>
        <end position="286"/>
    </location>
</feature>
<dbReference type="InterPro" id="IPR000959">
    <property type="entry name" value="POLO_box_dom"/>
</dbReference>
<dbReference type="PANTHER" id="PTHR24345:SF0">
    <property type="entry name" value="CELL CYCLE SERINE_THREONINE-PROTEIN KINASE CDC5_MSD2"/>
    <property type="match status" value="1"/>
</dbReference>
<dbReference type="PROSITE" id="PS50011">
    <property type="entry name" value="PROTEIN_KINASE_DOM"/>
    <property type="match status" value="1"/>
</dbReference>
<dbReference type="CDD" id="cd14099">
    <property type="entry name" value="STKc_PLK"/>
    <property type="match status" value="1"/>
</dbReference>
<reference evidence="10 11" key="1">
    <citation type="journal article" date="2010" name="Nature">
        <title>The Ectocarpus genome and the independent evolution of multicellularity in brown algae.</title>
        <authorList>
            <person name="Cock J.M."/>
            <person name="Sterck L."/>
            <person name="Rouze P."/>
            <person name="Scornet D."/>
            <person name="Allen A.E."/>
            <person name="Amoutzias G."/>
            <person name="Anthouard V."/>
            <person name="Artiguenave F."/>
            <person name="Aury J.M."/>
            <person name="Badger J.H."/>
            <person name="Beszteri B."/>
            <person name="Billiau K."/>
            <person name="Bonnet E."/>
            <person name="Bothwell J.H."/>
            <person name="Bowler C."/>
            <person name="Boyen C."/>
            <person name="Brownlee C."/>
            <person name="Carrano C.J."/>
            <person name="Charrier B."/>
            <person name="Cho G.Y."/>
            <person name="Coelho S.M."/>
            <person name="Collen J."/>
            <person name="Corre E."/>
            <person name="Da Silva C."/>
            <person name="Delage L."/>
            <person name="Delaroque N."/>
            <person name="Dittami S.M."/>
            <person name="Doulbeau S."/>
            <person name="Elias M."/>
            <person name="Farnham G."/>
            <person name="Gachon C.M."/>
            <person name="Gschloessl B."/>
            <person name="Heesch S."/>
            <person name="Jabbari K."/>
            <person name="Jubin C."/>
            <person name="Kawai H."/>
            <person name="Kimura K."/>
            <person name="Kloareg B."/>
            <person name="Kupper F.C."/>
            <person name="Lang D."/>
            <person name="Le Bail A."/>
            <person name="Leblanc C."/>
            <person name="Lerouge P."/>
            <person name="Lohr M."/>
            <person name="Lopez P.J."/>
            <person name="Martens C."/>
            <person name="Maumus F."/>
            <person name="Michel G."/>
            <person name="Miranda-Saavedra D."/>
            <person name="Morales J."/>
            <person name="Moreau H."/>
            <person name="Motomura T."/>
            <person name="Nagasato C."/>
            <person name="Napoli C.A."/>
            <person name="Nelson D.R."/>
            <person name="Nyvall-Collen P."/>
            <person name="Peters A.F."/>
            <person name="Pommier C."/>
            <person name="Potin P."/>
            <person name="Poulain J."/>
            <person name="Quesneville H."/>
            <person name="Read B."/>
            <person name="Rensing S.A."/>
            <person name="Ritter A."/>
            <person name="Rousvoal S."/>
            <person name="Samanta M."/>
            <person name="Samson G."/>
            <person name="Schroeder D.C."/>
            <person name="Segurens B."/>
            <person name="Strittmatter M."/>
            <person name="Tonon T."/>
            <person name="Tregear J.W."/>
            <person name="Valentin K."/>
            <person name="von Dassow P."/>
            <person name="Yamagishi T."/>
            <person name="Van de Peer Y."/>
            <person name="Wincker P."/>
        </authorList>
    </citation>
    <scope>NUCLEOTIDE SEQUENCE [LARGE SCALE GENOMIC DNA]</scope>
    <source>
        <strain evidence="11">Ec32 / CCAP1310/4</strain>
    </source>
</reference>
<dbReference type="eggNOG" id="KOG0575">
    <property type="taxonomic scope" value="Eukaryota"/>
</dbReference>
<feature type="compositionally biased region" description="Low complexity" evidence="7">
    <location>
        <begin position="668"/>
        <end position="678"/>
    </location>
</feature>
<dbReference type="Pfam" id="PF00659">
    <property type="entry name" value="POLO_box"/>
    <property type="match status" value="2"/>
</dbReference>
<evidence type="ECO:0000259" key="8">
    <source>
        <dbReference type="PROSITE" id="PS50011"/>
    </source>
</evidence>
<feature type="region of interest" description="Disordered" evidence="7">
    <location>
        <begin position="775"/>
        <end position="800"/>
    </location>
</feature>
<dbReference type="Gene3D" id="3.30.1120.30">
    <property type="entry name" value="POLO box domain"/>
    <property type="match status" value="2"/>
</dbReference>
<keyword evidence="1" id="KW-0723">Serine/threonine-protein kinase</keyword>
<dbReference type="PROSITE" id="PS50078">
    <property type="entry name" value="POLO_BOX"/>
    <property type="match status" value="2"/>
</dbReference>
<evidence type="ECO:0000256" key="3">
    <source>
        <dbReference type="ARBA" id="ARBA00022737"/>
    </source>
</evidence>
<organism evidence="10 11">
    <name type="scientific">Ectocarpus siliculosus</name>
    <name type="common">Brown alga</name>
    <name type="synonym">Conferva siliculosa</name>
    <dbReference type="NCBI Taxonomy" id="2880"/>
    <lineage>
        <taxon>Eukaryota</taxon>
        <taxon>Sar</taxon>
        <taxon>Stramenopiles</taxon>
        <taxon>Ochrophyta</taxon>
        <taxon>PX clade</taxon>
        <taxon>Phaeophyceae</taxon>
        <taxon>Ectocarpales</taxon>
        <taxon>Ectocarpaceae</taxon>
        <taxon>Ectocarpus</taxon>
    </lineage>
</organism>
<dbReference type="Proteomes" id="UP000002630">
    <property type="component" value="Linkage Group LG11"/>
</dbReference>
<dbReference type="SMART" id="SM00220">
    <property type="entry name" value="S_TKc"/>
    <property type="match status" value="1"/>
</dbReference>
<evidence type="ECO:0000256" key="4">
    <source>
        <dbReference type="ARBA" id="ARBA00022741"/>
    </source>
</evidence>
<dbReference type="InterPro" id="IPR036947">
    <property type="entry name" value="POLO_box_dom_sf"/>
</dbReference>
<keyword evidence="6" id="KW-0067">ATP-binding</keyword>
<evidence type="ECO:0000256" key="1">
    <source>
        <dbReference type="ARBA" id="ARBA00022527"/>
    </source>
</evidence>
<dbReference type="InParanoid" id="D8LFY9"/>
<dbReference type="OrthoDB" id="408964at2759"/>
<dbReference type="OMA" id="VATDQVW"/>
<feature type="domain" description="POLO box" evidence="9">
    <location>
        <begin position="858"/>
        <end position="938"/>
    </location>
</feature>
<accession>D8LFY9</accession>
<keyword evidence="3" id="KW-0677">Repeat</keyword>
<evidence type="ECO:0000256" key="7">
    <source>
        <dbReference type="SAM" id="MobiDB-lite"/>
    </source>
</evidence>
<feature type="region of interest" description="Disordered" evidence="7">
    <location>
        <begin position="413"/>
        <end position="704"/>
    </location>
</feature>
<dbReference type="SUPFAM" id="SSF82615">
    <property type="entry name" value="Polo-box domain"/>
    <property type="match status" value="2"/>
</dbReference>
<evidence type="ECO:0000313" key="11">
    <source>
        <dbReference type="Proteomes" id="UP000002630"/>
    </source>
</evidence>
<feature type="compositionally biased region" description="Low complexity" evidence="7">
    <location>
        <begin position="453"/>
        <end position="466"/>
    </location>
</feature>
<dbReference type="Pfam" id="PF00069">
    <property type="entry name" value="Pkinase"/>
    <property type="match status" value="1"/>
</dbReference>
<feature type="compositionally biased region" description="Low complexity" evidence="7">
    <location>
        <begin position="430"/>
        <end position="440"/>
    </location>
</feature>
<dbReference type="STRING" id="2880.D8LFY9"/>
<dbReference type="Gene3D" id="3.30.200.20">
    <property type="entry name" value="Phosphorylase Kinase, domain 1"/>
    <property type="match status" value="1"/>
</dbReference>
<dbReference type="Gene3D" id="1.10.510.10">
    <property type="entry name" value="Transferase(Phosphotransferase) domain 1"/>
    <property type="match status" value="1"/>
</dbReference>
<dbReference type="CDD" id="cd13117">
    <property type="entry name" value="POLO_box_2"/>
    <property type="match status" value="1"/>
</dbReference>
<evidence type="ECO:0000313" key="10">
    <source>
        <dbReference type="EMBL" id="CBN78888.1"/>
    </source>
</evidence>
<dbReference type="PANTHER" id="PTHR24345">
    <property type="entry name" value="SERINE/THREONINE-PROTEIN KINASE PLK"/>
    <property type="match status" value="1"/>
</dbReference>
<dbReference type="EMBL" id="FN649736">
    <property type="protein sequence ID" value="CBN78888.1"/>
    <property type="molecule type" value="Genomic_DNA"/>
</dbReference>
<feature type="domain" description="POLO box" evidence="9">
    <location>
        <begin position="729"/>
        <end position="823"/>
    </location>
</feature>
<name>D8LFY9_ECTSI</name>
<feature type="compositionally biased region" description="Low complexity" evidence="7">
    <location>
        <begin position="490"/>
        <end position="516"/>
    </location>
</feature>
<evidence type="ECO:0000256" key="5">
    <source>
        <dbReference type="ARBA" id="ARBA00022777"/>
    </source>
</evidence>
<feature type="region of interest" description="Disordered" evidence="7">
    <location>
        <begin position="249"/>
        <end position="399"/>
    </location>
</feature>
<feature type="compositionally biased region" description="Polar residues" evidence="7">
    <location>
        <begin position="384"/>
        <end position="394"/>
    </location>
</feature>
<dbReference type="FunFam" id="1.10.510.10:FF:000571">
    <property type="entry name" value="Maternal embryonic leucine zipper kinase"/>
    <property type="match status" value="1"/>
</dbReference>
<feature type="compositionally biased region" description="Low complexity" evidence="7">
    <location>
        <begin position="578"/>
        <end position="587"/>
    </location>
</feature>
<evidence type="ECO:0000256" key="2">
    <source>
        <dbReference type="ARBA" id="ARBA00022679"/>
    </source>
</evidence>
<keyword evidence="4" id="KW-0547">Nucleotide-binding</keyword>
<dbReference type="InterPro" id="IPR011009">
    <property type="entry name" value="Kinase-like_dom_sf"/>
</dbReference>
<dbReference type="InterPro" id="IPR008271">
    <property type="entry name" value="Ser/Thr_kinase_AS"/>
</dbReference>
<feature type="compositionally biased region" description="Low complexity" evidence="7">
    <location>
        <begin position="687"/>
        <end position="704"/>
    </location>
</feature>
<dbReference type="InterPro" id="IPR033695">
    <property type="entry name" value="POLO_box_2"/>
</dbReference>
<evidence type="ECO:0000256" key="6">
    <source>
        <dbReference type="ARBA" id="ARBA00022840"/>
    </source>
</evidence>
<dbReference type="CDD" id="cd13118">
    <property type="entry name" value="POLO_box_1"/>
    <property type="match status" value="1"/>
</dbReference>
<gene>
    <name evidence="10" type="ORF">Esi_0155_0005</name>
</gene>
<dbReference type="GO" id="GO:0005524">
    <property type="term" value="F:ATP binding"/>
    <property type="evidence" value="ECO:0007669"/>
    <property type="project" value="UniProtKB-KW"/>
</dbReference>
<feature type="compositionally biased region" description="Gly residues" evidence="7">
    <location>
        <begin position="526"/>
        <end position="537"/>
    </location>
</feature>
<sequence length="940" mass="98226">MASTRGRAERRQGGFAHCYKVTCVETARPYAMKIVPKSTLVKSRARQKLQTEIKIHRTLQHPRVVRFEMFFEDRENVYILLELCANHLIRKTKRFTEDEARRYMLQILEATSYLHQHQIIHRDLKLGNVFLDRDWNIKMGDFGLATKLAQDSERKRTICGTPNYIAPEILEGKAGHSYQVDLWSAGVILYTMLVGRPPYESTDVKSTYRRILANVYTFPDSVPVSDSAKDLVGRLLQVKPELRPSLDDILNHPFLRNGGPRQRFSTSHGLRGSSASSSPPSSAVTSAGGGGGSSSTAGRLGSQKHGGTPERCGTASGGFGRPPLKTRSSNVEAEAPEGGGGGVTATAEGAARLAKARSGTPTPMGKSGGDGGRDVPDGRHASKRSTACPTSSRSVVPRTHNTKGFSVYCDTKETAGSRGRGVGASGGGAQSSSGRRVASTAGGGGGGGGGGRRSPAAAGSGGAEAAVKSPGGDKENDPRSAIGGGGTGGVRVPVNGPISRRPVVRSASSVGSSGRASGRDRAEGNSTGGGGAKGLAAGGNRKASIRRSASAVGTQADHRRVASARETGGEYGSRGKKAAAGAAAAGAVTPRGRSSAASRGTPVGSPPTPSPYRSSPLPGPASGGGGSRVSTRMVAVGGGTTPRSQTKSRGDARQRLDFGSTPRSTRQRGSPGAAAAGPSSGGGRGGRSTSAPSRSGAARGTRASAAAAAAREAAIAAAAPPLPPAPTVWVTRYVDYSTKYGLGFLLSDGSAGVYFNDATKIVLEPAGVAFEYIERTRRSTSSSPASGGTGDQPPRARHTLEDFPPELQKKVTLLNHFRGYLHELVKKGKDVGTSGFSGEGKEEEAVSAQGEGGEPLTFLRKWLRTRNAILFRLSNRTVQVVFADHTEILLSNEARVVTFVDKHGNRETHSLQGVLQDQRSDINKRVRYSNELIAQLLRRA</sequence>
<keyword evidence="2" id="KW-0808">Transferase</keyword>
<dbReference type="AlphaFoldDB" id="D8LFY9"/>
<keyword evidence="11" id="KW-1185">Reference proteome</keyword>
<feature type="compositionally biased region" description="Basic and acidic residues" evidence="7">
    <location>
        <begin position="371"/>
        <end position="380"/>
    </location>
</feature>
<proteinExistence type="predicted"/>
<keyword evidence="5 10" id="KW-0418">Kinase</keyword>
<dbReference type="FunFam" id="3.30.200.20:FF:000091">
    <property type="entry name" value="Serine/threonine-protein kinase PLK"/>
    <property type="match status" value="1"/>
</dbReference>